<keyword evidence="1" id="KW-0812">Transmembrane</keyword>
<reference evidence="2 3" key="1">
    <citation type="submission" date="2018-05" db="EMBL/GenBank/DDBJ databases">
        <title>Streptomyces venezuelae.</title>
        <authorList>
            <person name="Kim W."/>
            <person name="Lee N."/>
            <person name="Cho B.-K."/>
        </authorList>
    </citation>
    <scope>NUCLEOTIDE SEQUENCE [LARGE SCALE GENOMIC DNA]</scope>
    <source>
        <strain evidence="2 3">ATCC 14583</strain>
    </source>
</reference>
<sequence length="100" mass="11068">MATTVIPINTSDSHGGDIPWQYVVGYITIGLIGWLITAILILRHDLTDSGEPIDNDEKILAVMMGLVTAAVWPLALVGFAIWKIVERAIRQPVNMTKRDR</sequence>
<protein>
    <submittedName>
        <fullName evidence="2">Uncharacterized protein</fullName>
    </submittedName>
</protein>
<keyword evidence="3" id="KW-1185">Reference proteome</keyword>
<keyword evidence="1" id="KW-0472">Membrane</keyword>
<proteinExistence type="predicted"/>
<evidence type="ECO:0000313" key="3">
    <source>
        <dbReference type="Proteomes" id="UP000323046"/>
    </source>
</evidence>
<accession>A0A5P2B6D2</accession>
<dbReference type="AlphaFoldDB" id="A0A5P2B6D2"/>
<evidence type="ECO:0000256" key="1">
    <source>
        <dbReference type="SAM" id="Phobius"/>
    </source>
</evidence>
<keyword evidence="1" id="KW-1133">Transmembrane helix</keyword>
<dbReference type="Proteomes" id="UP000323046">
    <property type="component" value="Chromosome"/>
</dbReference>
<evidence type="ECO:0000313" key="2">
    <source>
        <dbReference type="EMBL" id="QES25826.1"/>
    </source>
</evidence>
<feature type="transmembrane region" description="Helical" evidence="1">
    <location>
        <begin position="62"/>
        <end position="85"/>
    </location>
</feature>
<dbReference type="EMBL" id="CP029193">
    <property type="protein sequence ID" value="QES25826.1"/>
    <property type="molecule type" value="Genomic_DNA"/>
</dbReference>
<gene>
    <name evidence="2" type="ORF">DEJ47_04600</name>
</gene>
<feature type="transmembrane region" description="Helical" evidence="1">
    <location>
        <begin position="20"/>
        <end position="42"/>
    </location>
</feature>
<organism evidence="2 3">
    <name type="scientific">Streptomyces venezuelae</name>
    <dbReference type="NCBI Taxonomy" id="54571"/>
    <lineage>
        <taxon>Bacteria</taxon>
        <taxon>Bacillati</taxon>
        <taxon>Actinomycetota</taxon>
        <taxon>Actinomycetes</taxon>
        <taxon>Kitasatosporales</taxon>
        <taxon>Streptomycetaceae</taxon>
        <taxon>Streptomyces</taxon>
    </lineage>
</organism>
<name>A0A5P2B6D2_STRVZ</name>
<dbReference type="RefSeq" id="WP_150165182.1">
    <property type="nucleotide sequence ID" value="NZ_CP029193.1"/>
</dbReference>